<dbReference type="InterPro" id="IPR027805">
    <property type="entry name" value="Transposase_HTH_dom"/>
</dbReference>
<keyword evidence="2" id="KW-0479">Metal-binding</keyword>
<dbReference type="GO" id="GO:0046872">
    <property type="term" value="F:metal ion binding"/>
    <property type="evidence" value="ECO:0007669"/>
    <property type="project" value="UniProtKB-KW"/>
</dbReference>
<dbReference type="RefSeq" id="WP_169667272.1">
    <property type="nucleotide sequence ID" value="NZ_CP076133.1"/>
</dbReference>
<evidence type="ECO:0000259" key="3">
    <source>
        <dbReference type="Pfam" id="PF13359"/>
    </source>
</evidence>
<organism evidence="5 6">
    <name type="scientific">Flammeovirga yaeyamensis</name>
    <dbReference type="NCBI Taxonomy" id="367791"/>
    <lineage>
        <taxon>Bacteria</taxon>
        <taxon>Pseudomonadati</taxon>
        <taxon>Bacteroidota</taxon>
        <taxon>Cytophagia</taxon>
        <taxon>Cytophagales</taxon>
        <taxon>Flammeovirgaceae</taxon>
        <taxon>Flammeovirga</taxon>
    </lineage>
</organism>
<name>A0AAX1NAD4_9BACT</name>
<evidence type="ECO:0000313" key="5">
    <source>
        <dbReference type="EMBL" id="QWG04524.1"/>
    </source>
</evidence>
<protein>
    <submittedName>
        <fullName evidence="5">Transposase</fullName>
    </submittedName>
</protein>
<feature type="domain" description="Transposase Helix-turn-helix" evidence="4">
    <location>
        <begin position="62"/>
        <end position="103"/>
    </location>
</feature>
<dbReference type="KEGG" id="fya:KMW28_26875"/>
<proteinExistence type="predicted"/>
<accession>A0AAX1NAD4</accession>
<evidence type="ECO:0000256" key="2">
    <source>
        <dbReference type="ARBA" id="ARBA00022723"/>
    </source>
</evidence>
<evidence type="ECO:0000313" key="6">
    <source>
        <dbReference type="Proteomes" id="UP000678679"/>
    </source>
</evidence>
<dbReference type="InterPro" id="IPR027806">
    <property type="entry name" value="HARBI1_dom"/>
</dbReference>
<comment type="cofactor">
    <cofactor evidence="1">
        <name>a divalent metal cation</name>
        <dbReference type="ChEBI" id="CHEBI:60240"/>
    </cofactor>
</comment>
<gene>
    <name evidence="5" type="ORF">KMW28_26875</name>
</gene>
<evidence type="ECO:0000259" key="4">
    <source>
        <dbReference type="Pfam" id="PF13613"/>
    </source>
</evidence>
<reference evidence="5 6" key="1">
    <citation type="submission" date="2021-05" db="EMBL/GenBank/DDBJ databases">
        <title>Comparative genomic studies on the polysaccharide-degrading batcterial strains of the Flammeovirga genus.</title>
        <authorList>
            <person name="Zewei F."/>
            <person name="Zheng Z."/>
            <person name="Yu L."/>
            <person name="Ruyue G."/>
            <person name="Yanhong M."/>
            <person name="Yuanyuan C."/>
            <person name="Jingyan G."/>
            <person name="Wenjun H."/>
        </authorList>
    </citation>
    <scope>NUCLEOTIDE SEQUENCE [LARGE SCALE GENOMIC DNA]</scope>
    <source>
        <strain evidence="5 6">NBRC:100898</strain>
    </source>
</reference>
<dbReference type="EMBL" id="CP076133">
    <property type="protein sequence ID" value="QWG04524.1"/>
    <property type="molecule type" value="Genomic_DNA"/>
</dbReference>
<sequence>MNKLNPLTSLTQAEFDFLLTEFSKQVEDKILHFTLKGKRRSYPKFNESKLSSLYGSSIKLEFILIYLKEHPSQRFMGSHFNMSQSKVSEWIAFLLPVLLNSLKKCSLTFHAIDSFDIPENLDYILCDVTERQVARSIDYDVQKEYYSGKKKMHTVKNLAFSDHTGFIHFISNTYEGSVHDKSIWDDLVIKESSINILVDLGFLGADKNSENIIMPYKNSKNKKLSYLQTQINKGISSLRIRVEHAFSGVKRLKILNQKTRLKISNIHDILMKIGVGLHNLRVKFRTYAK</sequence>
<dbReference type="Pfam" id="PF13359">
    <property type="entry name" value="DDE_Tnp_4"/>
    <property type="match status" value="1"/>
</dbReference>
<dbReference type="PANTHER" id="PTHR23080">
    <property type="entry name" value="THAP DOMAIN PROTEIN"/>
    <property type="match status" value="1"/>
</dbReference>
<dbReference type="Proteomes" id="UP000678679">
    <property type="component" value="Chromosome 2"/>
</dbReference>
<evidence type="ECO:0000256" key="1">
    <source>
        <dbReference type="ARBA" id="ARBA00001968"/>
    </source>
</evidence>
<keyword evidence="6" id="KW-1185">Reference proteome</keyword>
<feature type="domain" description="DDE Tnp4" evidence="3">
    <location>
        <begin position="127"/>
        <end position="279"/>
    </location>
</feature>
<dbReference type="Pfam" id="PF13613">
    <property type="entry name" value="HTH_Tnp_4"/>
    <property type="match status" value="1"/>
</dbReference>
<dbReference type="AlphaFoldDB" id="A0AAX1NAD4"/>